<dbReference type="InterPro" id="IPR011009">
    <property type="entry name" value="Kinase-like_dom_sf"/>
</dbReference>
<accession>A9VEH7</accession>
<reference evidence="4 5" key="1">
    <citation type="journal article" date="2008" name="Nature">
        <title>The genome of the choanoflagellate Monosiga brevicollis and the origin of metazoans.</title>
        <authorList>
            <consortium name="JGI Sequencing"/>
            <person name="King N."/>
            <person name="Westbrook M.J."/>
            <person name="Young S.L."/>
            <person name="Kuo A."/>
            <person name="Abedin M."/>
            <person name="Chapman J."/>
            <person name="Fairclough S."/>
            <person name="Hellsten U."/>
            <person name="Isogai Y."/>
            <person name="Letunic I."/>
            <person name="Marr M."/>
            <person name="Pincus D."/>
            <person name="Putnam N."/>
            <person name="Rokas A."/>
            <person name="Wright K.J."/>
            <person name="Zuzow R."/>
            <person name="Dirks W."/>
            <person name="Good M."/>
            <person name="Goodstein D."/>
            <person name="Lemons D."/>
            <person name="Li W."/>
            <person name="Lyons J.B."/>
            <person name="Morris A."/>
            <person name="Nichols S."/>
            <person name="Richter D.J."/>
            <person name="Salamov A."/>
            <person name="Bork P."/>
            <person name="Lim W.A."/>
            <person name="Manning G."/>
            <person name="Miller W.T."/>
            <person name="McGinnis W."/>
            <person name="Shapiro H."/>
            <person name="Tjian R."/>
            <person name="Grigoriev I.V."/>
            <person name="Rokhsar D."/>
        </authorList>
    </citation>
    <scope>NUCLEOTIDE SEQUENCE [LARGE SCALE GENOMIC DNA]</scope>
    <source>
        <strain evidence="5">MX1 / ATCC 50154</strain>
    </source>
</reference>
<sequence length="439" mass="47847">MHAVTLRVSDASGNVNVTVVRVALRDSRAPNLTLHYVEPWDFERGPGWQDPMNVSAVDAVAGDVRSSVKRRAVVMTTGVPASICEGANQYYAAMTGQEGSSDNGLTGLVSASDMPEPGPVAAVNGWAVAGTEYRLEYSANDGNGNVAHEAAHMRIVDTRAPRLEVDDLVVAEYGVGSMFVDLVHPEPVDEPNQDLRGRLCAVAWRYELTAGLGERVSGNDAGVLVPVYAEARWREYARDPSAWESMAVPLAELTLDAMVGTLYRVSFEVLDIGVGTVWGVVAGVIVFLLLFVAFIKRRHKHPRTAPHSFTDTFNVLTFAENSTHSSWELERSRLFISNRITATPFGSLSTGYLEPMNKSHSGRCVPVLVNCLEAHSALRLRDAFMAEASILKRIGRDCHPSIASLVGVCFHSQPLYVVQEDCEQGFLATMLRDCRGSQN</sequence>
<dbReference type="STRING" id="81824.A9VEH7"/>
<dbReference type="Gene3D" id="3.30.200.20">
    <property type="entry name" value="Phosphorylase Kinase, domain 1"/>
    <property type="match status" value="1"/>
</dbReference>
<dbReference type="GeneID" id="5896385"/>
<dbReference type="eggNOG" id="ENOG502TEE1">
    <property type="taxonomic scope" value="Eukaryota"/>
</dbReference>
<name>A9VEH7_MONBE</name>
<keyword evidence="2" id="KW-0812">Transmembrane</keyword>
<evidence type="ECO:0000313" key="5">
    <source>
        <dbReference type="Proteomes" id="UP000001357"/>
    </source>
</evidence>
<dbReference type="RefSeq" id="XP_001751124.1">
    <property type="nucleotide sequence ID" value="XM_001751072.1"/>
</dbReference>
<gene>
    <name evidence="4" type="ORF">MONBRDRAFT_39391</name>
</gene>
<evidence type="ECO:0000313" key="4">
    <source>
        <dbReference type="EMBL" id="EDQ84064.1"/>
    </source>
</evidence>
<feature type="non-terminal residue" evidence="4">
    <location>
        <position position="439"/>
    </location>
</feature>
<dbReference type="InterPro" id="IPR051846">
    <property type="entry name" value="SH2_domain_adapters"/>
</dbReference>
<evidence type="ECO:0000256" key="1">
    <source>
        <dbReference type="ARBA" id="ARBA00022999"/>
    </source>
</evidence>
<keyword evidence="2" id="KW-0472">Membrane</keyword>
<keyword evidence="5" id="KW-1185">Reference proteome</keyword>
<keyword evidence="1" id="KW-0727">SH2 domain</keyword>
<dbReference type="InParanoid" id="A9VEH7"/>
<dbReference type="GO" id="GO:0001784">
    <property type="term" value="F:phosphotyrosine residue binding"/>
    <property type="evidence" value="ECO:0000318"/>
    <property type="project" value="GO_Central"/>
</dbReference>
<protein>
    <recommendedName>
        <fullName evidence="3">Serine-threonine/tyrosine-protein kinase catalytic domain-containing protein</fullName>
    </recommendedName>
</protein>
<dbReference type="EMBL" id="CH991659">
    <property type="protein sequence ID" value="EDQ84064.1"/>
    <property type="molecule type" value="Genomic_DNA"/>
</dbReference>
<keyword evidence="2" id="KW-1133">Transmembrane helix</keyword>
<dbReference type="GO" id="GO:0004672">
    <property type="term" value="F:protein kinase activity"/>
    <property type="evidence" value="ECO:0007669"/>
    <property type="project" value="InterPro"/>
</dbReference>
<organism evidence="4 5">
    <name type="scientific">Monosiga brevicollis</name>
    <name type="common">Choanoflagellate</name>
    <dbReference type="NCBI Taxonomy" id="81824"/>
    <lineage>
        <taxon>Eukaryota</taxon>
        <taxon>Choanoflagellata</taxon>
        <taxon>Craspedida</taxon>
        <taxon>Salpingoecidae</taxon>
        <taxon>Monosiga</taxon>
    </lineage>
</organism>
<dbReference type="AlphaFoldDB" id="A9VEH7"/>
<dbReference type="PANTHER" id="PTHR15127:SF32">
    <property type="entry name" value="HEAVYWEIGHT, ISOFORM A"/>
    <property type="match status" value="1"/>
</dbReference>
<proteinExistence type="predicted"/>
<evidence type="ECO:0000256" key="2">
    <source>
        <dbReference type="SAM" id="Phobius"/>
    </source>
</evidence>
<feature type="domain" description="Serine-threonine/tyrosine-protein kinase catalytic" evidence="3">
    <location>
        <begin position="338"/>
        <end position="434"/>
    </location>
</feature>
<dbReference type="Proteomes" id="UP000001357">
    <property type="component" value="Unassembled WGS sequence"/>
</dbReference>
<dbReference type="KEGG" id="mbr:MONBRDRAFT_39391"/>
<dbReference type="SUPFAM" id="SSF56112">
    <property type="entry name" value="Protein kinase-like (PK-like)"/>
    <property type="match status" value="1"/>
</dbReference>
<evidence type="ECO:0000259" key="3">
    <source>
        <dbReference type="Pfam" id="PF07714"/>
    </source>
</evidence>
<feature type="transmembrane region" description="Helical" evidence="2">
    <location>
        <begin position="272"/>
        <end position="295"/>
    </location>
</feature>
<dbReference type="Pfam" id="PF07714">
    <property type="entry name" value="PK_Tyr_Ser-Thr"/>
    <property type="match status" value="1"/>
</dbReference>
<dbReference type="InterPro" id="IPR001245">
    <property type="entry name" value="Ser-Thr/Tyr_kinase_cat_dom"/>
</dbReference>
<dbReference type="PANTHER" id="PTHR15127">
    <property type="entry name" value="HEAVYWEIGHT, ISOFORM A"/>
    <property type="match status" value="1"/>
</dbReference>